<accession>A0ABT9E636</accession>
<dbReference type="RefSeq" id="WP_305106485.1">
    <property type="nucleotide sequence ID" value="NZ_JAUTWS010000031.1"/>
</dbReference>
<evidence type="ECO:0000256" key="1">
    <source>
        <dbReference type="SAM" id="MobiDB-lite"/>
    </source>
</evidence>
<reference evidence="3 4" key="1">
    <citation type="submission" date="2023-08" db="EMBL/GenBank/DDBJ databases">
        <title>The draft genome sequence of Paracraurococcus sp. LOR1-02.</title>
        <authorList>
            <person name="Kingkaew E."/>
            <person name="Tanasupawat S."/>
        </authorList>
    </citation>
    <scope>NUCLEOTIDE SEQUENCE [LARGE SCALE GENOMIC DNA]</scope>
    <source>
        <strain evidence="3 4">LOR1-02</strain>
    </source>
</reference>
<evidence type="ECO:0000313" key="3">
    <source>
        <dbReference type="EMBL" id="MDO9711628.1"/>
    </source>
</evidence>
<keyword evidence="2" id="KW-0732">Signal</keyword>
<feature type="signal peptide" evidence="2">
    <location>
        <begin position="1"/>
        <end position="19"/>
    </location>
</feature>
<evidence type="ECO:0000313" key="4">
    <source>
        <dbReference type="Proteomes" id="UP001243009"/>
    </source>
</evidence>
<gene>
    <name evidence="3" type="ORF">Q7A36_24990</name>
</gene>
<dbReference type="NCBIfam" id="NF033894">
    <property type="entry name" value="Eex_IncN"/>
    <property type="match status" value="1"/>
</dbReference>
<keyword evidence="3" id="KW-0449">Lipoprotein</keyword>
<sequence length="86" mass="9527">MRLALILAATFVLAAPLHAAEHDMDWFVKNPKQRAAWLQKCRHHPRNAAQTCENARQADLRAYSAESAAKLDRGTSEPAAPPVPKQ</sequence>
<organism evidence="3 4">
    <name type="scientific">Paracraurococcus lichenis</name>
    <dbReference type="NCBI Taxonomy" id="3064888"/>
    <lineage>
        <taxon>Bacteria</taxon>
        <taxon>Pseudomonadati</taxon>
        <taxon>Pseudomonadota</taxon>
        <taxon>Alphaproteobacteria</taxon>
        <taxon>Acetobacterales</taxon>
        <taxon>Roseomonadaceae</taxon>
        <taxon>Paracraurococcus</taxon>
    </lineage>
</organism>
<protein>
    <submittedName>
        <fullName evidence="3">EexN family lipoprotein</fullName>
    </submittedName>
</protein>
<name>A0ABT9E636_9PROT</name>
<comment type="caution">
    <text evidence="3">The sequence shown here is derived from an EMBL/GenBank/DDBJ whole genome shotgun (WGS) entry which is preliminary data.</text>
</comment>
<feature type="chain" id="PRO_5045762542" evidence="2">
    <location>
        <begin position="20"/>
        <end position="86"/>
    </location>
</feature>
<dbReference type="Proteomes" id="UP001243009">
    <property type="component" value="Unassembled WGS sequence"/>
</dbReference>
<dbReference type="EMBL" id="JAUTWS010000031">
    <property type="protein sequence ID" value="MDO9711628.1"/>
    <property type="molecule type" value="Genomic_DNA"/>
</dbReference>
<keyword evidence="4" id="KW-1185">Reference proteome</keyword>
<feature type="region of interest" description="Disordered" evidence="1">
    <location>
        <begin position="64"/>
        <end position="86"/>
    </location>
</feature>
<dbReference type="InterPro" id="IPR047937">
    <property type="entry name" value="Eex_IncN-like"/>
</dbReference>
<evidence type="ECO:0000256" key="2">
    <source>
        <dbReference type="SAM" id="SignalP"/>
    </source>
</evidence>
<proteinExistence type="predicted"/>